<dbReference type="Proteomes" id="UP000228508">
    <property type="component" value="Unassembled WGS sequence"/>
</dbReference>
<dbReference type="Gene3D" id="3.40.1190.10">
    <property type="entry name" value="Mur-like, catalytic domain"/>
    <property type="match status" value="1"/>
</dbReference>
<evidence type="ECO:0000259" key="6">
    <source>
        <dbReference type="Pfam" id="PF08245"/>
    </source>
</evidence>
<evidence type="ECO:0000256" key="1">
    <source>
        <dbReference type="ARBA" id="ARBA00022598"/>
    </source>
</evidence>
<keyword evidence="1" id="KW-0436">Ligase</keyword>
<dbReference type="EMBL" id="PFCH01000029">
    <property type="protein sequence ID" value="PIR72885.1"/>
    <property type="molecule type" value="Genomic_DNA"/>
</dbReference>
<feature type="transmembrane region" description="Helical" evidence="4">
    <location>
        <begin position="6"/>
        <end position="25"/>
    </location>
</feature>
<evidence type="ECO:0008006" key="9">
    <source>
        <dbReference type="Google" id="ProtNLM"/>
    </source>
</evidence>
<evidence type="ECO:0000256" key="4">
    <source>
        <dbReference type="SAM" id="Phobius"/>
    </source>
</evidence>
<dbReference type="PANTHER" id="PTHR43024">
    <property type="entry name" value="UDP-N-ACETYLMURAMOYL-TRIPEPTIDE--D-ALANYL-D-ALANINE LIGASE"/>
    <property type="match status" value="1"/>
</dbReference>
<dbReference type="SUPFAM" id="SSF53244">
    <property type="entry name" value="MurD-like peptide ligases, peptide-binding domain"/>
    <property type="match status" value="1"/>
</dbReference>
<dbReference type="InterPro" id="IPR036615">
    <property type="entry name" value="Mur_ligase_C_dom_sf"/>
</dbReference>
<feature type="domain" description="Mur ligase C-terminal" evidence="5">
    <location>
        <begin position="400"/>
        <end position="519"/>
    </location>
</feature>
<feature type="transmembrane region" description="Helical" evidence="4">
    <location>
        <begin position="132"/>
        <end position="161"/>
    </location>
</feature>
<dbReference type="InterPro" id="IPR051046">
    <property type="entry name" value="MurCDEF_CellWall_CoF430Synth"/>
</dbReference>
<gene>
    <name evidence="7" type="ORF">COV26_01525</name>
</gene>
<keyword evidence="4" id="KW-1133">Transmembrane helix</keyword>
<protein>
    <recommendedName>
        <fullName evidence="9">Mur ligase central domain-containing protein</fullName>
    </recommendedName>
</protein>
<keyword evidence="4" id="KW-0812">Transmembrane</keyword>
<name>A0A2H0TL50_9BACT</name>
<feature type="domain" description="Mur ligase central" evidence="6">
    <location>
        <begin position="182"/>
        <end position="376"/>
    </location>
</feature>
<dbReference type="SUPFAM" id="SSF53623">
    <property type="entry name" value="MurD-like peptide ligases, catalytic domain"/>
    <property type="match status" value="1"/>
</dbReference>
<proteinExistence type="predicted"/>
<dbReference type="GO" id="GO:0005524">
    <property type="term" value="F:ATP binding"/>
    <property type="evidence" value="ECO:0007669"/>
    <property type="project" value="UniProtKB-KW"/>
</dbReference>
<organism evidence="7 8">
    <name type="scientific">Candidatus Nealsonbacteria bacterium CG10_big_fil_rev_8_21_14_0_10_36_23</name>
    <dbReference type="NCBI Taxonomy" id="1974709"/>
    <lineage>
        <taxon>Bacteria</taxon>
        <taxon>Candidatus Nealsoniibacteriota</taxon>
    </lineage>
</organism>
<reference evidence="8" key="1">
    <citation type="submission" date="2017-09" db="EMBL/GenBank/DDBJ databases">
        <title>Depth-based differentiation of microbial function through sediment-hosted aquifers and enrichment of novel symbionts in the deep terrestrial subsurface.</title>
        <authorList>
            <person name="Probst A.J."/>
            <person name="Ladd B."/>
            <person name="Jarett J.K."/>
            <person name="Geller-Mcgrath D.E."/>
            <person name="Sieber C.M.K."/>
            <person name="Emerson J.B."/>
            <person name="Anantharaman K."/>
            <person name="Thomas B.C."/>
            <person name="Malmstrom R."/>
            <person name="Stieglmeier M."/>
            <person name="Klingl A."/>
            <person name="Woyke T."/>
            <person name="Ryan C.M."/>
            <person name="Banfield J.F."/>
        </authorList>
    </citation>
    <scope>NUCLEOTIDE SEQUENCE [LARGE SCALE GENOMIC DNA]</scope>
</reference>
<dbReference type="AlphaFoldDB" id="A0A2H0TL50"/>
<keyword evidence="4" id="KW-0472">Membrane</keyword>
<dbReference type="Pfam" id="PF02875">
    <property type="entry name" value="Mur_ligase_C"/>
    <property type="match status" value="1"/>
</dbReference>
<dbReference type="Pfam" id="PF08245">
    <property type="entry name" value="Mur_ligase_M"/>
    <property type="match status" value="1"/>
</dbReference>
<dbReference type="GO" id="GO:0016881">
    <property type="term" value="F:acid-amino acid ligase activity"/>
    <property type="evidence" value="ECO:0007669"/>
    <property type="project" value="InterPro"/>
</dbReference>
<evidence type="ECO:0000259" key="5">
    <source>
        <dbReference type="Pfam" id="PF02875"/>
    </source>
</evidence>
<dbReference type="InterPro" id="IPR036565">
    <property type="entry name" value="Mur-like_cat_sf"/>
</dbReference>
<dbReference type="Gene3D" id="3.90.190.20">
    <property type="entry name" value="Mur ligase, C-terminal domain"/>
    <property type="match status" value="1"/>
</dbReference>
<accession>A0A2H0TL50</accession>
<comment type="caution">
    <text evidence="7">The sequence shown here is derived from an EMBL/GenBank/DDBJ whole genome shotgun (WGS) entry which is preliminary data.</text>
</comment>
<dbReference type="InterPro" id="IPR004101">
    <property type="entry name" value="Mur_ligase_C"/>
</dbReference>
<evidence type="ECO:0000256" key="2">
    <source>
        <dbReference type="ARBA" id="ARBA00022741"/>
    </source>
</evidence>
<feature type="transmembrane region" description="Helical" evidence="4">
    <location>
        <begin position="101"/>
        <end position="120"/>
    </location>
</feature>
<keyword evidence="3" id="KW-0067">ATP-binding</keyword>
<keyword evidence="2" id="KW-0547">Nucleotide-binding</keyword>
<evidence type="ECO:0000313" key="7">
    <source>
        <dbReference type="EMBL" id="PIR72885.1"/>
    </source>
</evidence>
<evidence type="ECO:0000256" key="3">
    <source>
        <dbReference type="ARBA" id="ARBA00022840"/>
    </source>
</evidence>
<evidence type="ECO:0000313" key="8">
    <source>
        <dbReference type="Proteomes" id="UP000228508"/>
    </source>
</evidence>
<dbReference type="PANTHER" id="PTHR43024:SF1">
    <property type="entry name" value="UDP-N-ACETYLMURAMOYL-TRIPEPTIDE--D-ALANYL-D-ALANINE LIGASE"/>
    <property type="match status" value="1"/>
</dbReference>
<dbReference type="InterPro" id="IPR013221">
    <property type="entry name" value="Mur_ligase_cen"/>
</dbReference>
<sequence>MTLLLSFLWFVRTIKTIFFWIYLWQLKEYHIGRFLDHFQTYKGKQLLMSYLQFLKIFLVSGFFLFPSVFPFVLIFIYFGESALFLKNIFPKRLIKPVLTKKTTLISGVLIVLTIVFLVLFSQNIKSLAWLALWFLIFDILLPIIISLIILIFQPLAVLVRYQTIRKAKQKRESFEDLLVIGITGSYGKTSTKEFLYQILSEKYNVLKTEAHQNSEVGISQCILNDLNEEYQVFICEMGAYNKGGIKFLCDIAKPKIGILTGINEQHMATFGSQENIIRAKFELIEALPAKGLAILNTGDPKIQNEKLKIQNYNSKLKSLRFYSTKEQTDLWAEEIRAEKELISFNVVSKDGDQAEFKVNLMGVQNVENILGAVCCAKELGMSLKEITRACEKIQPEQGAMKLLKGKNGLNVIDATYSANPDGVISALDYLKIWPGKKVIIMPCLIELGRASKEVHKRIGKKIGEVCDLAIITTKDRYKEIREAALDAGMTEIDIFYLDNPKEIYDKIKAFCRAGDVVLLESRVPKELIKQLTINN</sequence>